<keyword evidence="2" id="KW-0812">Transmembrane</keyword>
<dbReference type="eggNOG" id="COG0810">
    <property type="taxonomic scope" value="Bacteria"/>
</dbReference>
<evidence type="ECO:0000256" key="2">
    <source>
        <dbReference type="ARBA" id="ARBA00022692"/>
    </source>
</evidence>
<proteinExistence type="predicted"/>
<evidence type="ECO:0000256" key="1">
    <source>
        <dbReference type="ARBA" id="ARBA00004167"/>
    </source>
</evidence>
<sequence>MSKPRGIRLSGEVGLRIALDPRGELIDARIESSSGNRMLDRLALRSVHAASPLPPPPVEIQDYDLVFSVKFSFRVL</sequence>
<dbReference type="EMBL" id="AGFM01000076">
    <property type="protein sequence ID" value="EHJ58535.1"/>
    <property type="molecule type" value="Genomic_DNA"/>
</dbReference>
<accession>G6EJK8</accession>
<dbReference type="Proteomes" id="UP000004030">
    <property type="component" value="Unassembled WGS sequence"/>
</dbReference>
<dbReference type="InterPro" id="IPR006260">
    <property type="entry name" value="TonB/TolA_C"/>
</dbReference>
<organism evidence="6 7">
    <name type="scientific">Novosphingobium pentaromativorans US6-1</name>
    <dbReference type="NCBI Taxonomy" id="1088721"/>
    <lineage>
        <taxon>Bacteria</taxon>
        <taxon>Pseudomonadati</taxon>
        <taxon>Pseudomonadota</taxon>
        <taxon>Alphaproteobacteria</taxon>
        <taxon>Sphingomonadales</taxon>
        <taxon>Sphingomonadaceae</taxon>
        <taxon>Novosphingobium</taxon>
    </lineage>
</organism>
<dbReference type="AlphaFoldDB" id="G6EJK8"/>
<dbReference type="GO" id="GO:0016020">
    <property type="term" value="C:membrane"/>
    <property type="evidence" value="ECO:0007669"/>
    <property type="project" value="UniProtKB-SubCell"/>
</dbReference>
<dbReference type="Gene3D" id="3.30.1150.10">
    <property type="match status" value="1"/>
</dbReference>
<evidence type="ECO:0000256" key="4">
    <source>
        <dbReference type="ARBA" id="ARBA00023136"/>
    </source>
</evidence>
<evidence type="ECO:0000256" key="3">
    <source>
        <dbReference type="ARBA" id="ARBA00022989"/>
    </source>
</evidence>
<reference evidence="6 7" key="1">
    <citation type="journal article" date="2012" name="J. Bacteriol.">
        <title>Genome sequence of benzo(a)pyrene-degrading bacterium Novosphingobium pentaromativorans US6-1.</title>
        <authorList>
            <person name="Luo Y.R."/>
            <person name="Kang S.G."/>
            <person name="Kim S.J."/>
            <person name="Kim M.R."/>
            <person name="Li N."/>
            <person name="Lee J.H."/>
            <person name="Kwon K.K."/>
        </authorList>
    </citation>
    <scope>NUCLEOTIDE SEQUENCE [LARGE SCALE GENOMIC DNA]</scope>
    <source>
        <strain evidence="6 7">US6-1</strain>
    </source>
</reference>
<keyword evidence="4" id="KW-0472">Membrane</keyword>
<feature type="domain" description="TonB C-terminal" evidence="5">
    <location>
        <begin position="1"/>
        <end position="76"/>
    </location>
</feature>
<dbReference type="InterPro" id="IPR037682">
    <property type="entry name" value="TonB_C"/>
</dbReference>
<evidence type="ECO:0000313" key="6">
    <source>
        <dbReference type="EMBL" id="EHJ58535.1"/>
    </source>
</evidence>
<keyword evidence="7" id="KW-1185">Reference proteome</keyword>
<evidence type="ECO:0000259" key="5">
    <source>
        <dbReference type="PROSITE" id="PS52015"/>
    </source>
</evidence>
<dbReference type="GO" id="GO:0055085">
    <property type="term" value="P:transmembrane transport"/>
    <property type="evidence" value="ECO:0007669"/>
    <property type="project" value="InterPro"/>
</dbReference>
<dbReference type="SUPFAM" id="SSF74653">
    <property type="entry name" value="TolA/TonB C-terminal domain"/>
    <property type="match status" value="1"/>
</dbReference>
<dbReference type="NCBIfam" id="TIGR01352">
    <property type="entry name" value="tonB_Cterm"/>
    <property type="match status" value="1"/>
</dbReference>
<name>G6EJK8_9SPHN</name>
<protein>
    <submittedName>
        <fullName evidence="6">TonB family protein</fullName>
    </submittedName>
</protein>
<gene>
    <name evidence="6" type="ORF">NSU_4529</name>
</gene>
<dbReference type="PROSITE" id="PS52015">
    <property type="entry name" value="TONB_CTD"/>
    <property type="match status" value="1"/>
</dbReference>
<dbReference type="Pfam" id="PF13103">
    <property type="entry name" value="TonB_2"/>
    <property type="match status" value="1"/>
</dbReference>
<keyword evidence="3" id="KW-1133">Transmembrane helix</keyword>
<comment type="caution">
    <text evidence="6">The sequence shown here is derived from an EMBL/GenBank/DDBJ whole genome shotgun (WGS) entry which is preliminary data.</text>
</comment>
<evidence type="ECO:0000313" key="7">
    <source>
        <dbReference type="Proteomes" id="UP000004030"/>
    </source>
</evidence>
<comment type="subcellular location">
    <subcellularLocation>
        <location evidence="1">Membrane</location>
        <topology evidence="1">Single-pass membrane protein</topology>
    </subcellularLocation>
</comment>